<comment type="similarity">
    <text evidence="1">Belongs to the glycosyltransferase group 1 family. Glycosyltransferase 4 subfamily.</text>
</comment>
<dbReference type="Proteomes" id="UP001203512">
    <property type="component" value="Unassembled WGS sequence"/>
</dbReference>
<comment type="caution">
    <text evidence="5">The sequence shown here is derived from an EMBL/GenBank/DDBJ whole genome shotgun (WGS) entry which is preliminary data.</text>
</comment>
<evidence type="ECO:0000256" key="2">
    <source>
        <dbReference type="ARBA" id="ARBA00022676"/>
    </source>
</evidence>
<protein>
    <submittedName>
        <fullName evidence="5">Glycosyltransferase family 4 protein</fullName>
    </submittedName>
</protein>
<accession>A0ABT0E1X8</accession>
<dbReference type="RefSeq" id="WP_201515195.1">
    <property type="nucleotide sequence ID" value="NZ_JALKHS010000018.1"/>
</dbReference>
<proteinExistence type="inferred from homology"/>
<dbReference type="CDD" id="cd03801">
    <property type="entry name" value="GT4_PimA-like"/>
    <property type="match status" value="1"/>
</dbReference>
<dbReference type="PANTHER" id="PTHR12526">
    <property type="entry name" value="GLYCOSYLTRANSFERASE"/>
    <property type="match status" value="1"/>
</dbReference>
<organism evidence="5 6">
    <name type="scientific">Sphingobium agri</name>
    <dbReference type="NCBI Taxonomy" id="2933566"/>
    <lineage>
        <taxon>Bacteria</taxon>
        <taxon>Pseudomonadati</taxon>
        <taxon>Pseudomonadota</taxon>
        <taxon>Alphaproteobacteria</taxon>
        <taxon>Sphingomonadales</taxon>
        <taxon>Sphingomonadaceae</taxon>
        <taxon>Sphingobium</taxon>
    </lineage>
</organism>
<dbReference type="Pfam" id="PF00534">
    <property type="entry name" value="Glycos_transf_1"/>
    <property type="match status" value="1"/>
</dbReference>
<evidence type="ECO:0000313" key="5">
    <source>
        <dbReference type="EMBL" id="MCK0533172.1"/>
    </source>
</evidence>
<keyword evidence="3" id="KW-0808">Transferase</keyword>
<gene>
    <name evidence="5" type="ORF">MU848_16400</name>
</gene>
<evidence type="ECO:0000313" key="6">
    <source>
        <dbReference type="Proteomes" id="UP001203512"/>
    </source>
</evidence>
<keyword evidence="2" id="KW-0328">Glycosyltransferase</keyword>
<dbReference type="InterPro" id="IPR001296">
    <property type="entry name" value="Glyco_trans_1"/>
</dbReference>
<dbReference type="Gene3D" id="3.40.50.2000">
    <property type="entry name" value="Glycogen Phosphorylase B"/>
    <property type="match status" value="2"/>
</dbReference>
<dbReference type="EMBL" id="JALKHS010000018">
    <property type="protein sequence ID" value="MCK0533172.1"/>
    <property type="molecule type" value="Genomic_DNA"/>
</dbReference>
<evidence type="ECO:0000256" key="3">
    <source>
        <dbReference type="ARBA" id="ARBA00022679"/>
    </source>
</evidence>
<reference evidence="5 6" key="1">
    <citation type="submission" date="2022-04" db="EMBL/GenBank/DDBJ databases">
        <authorList>
            <person name="Huq M.A."/>
        </authorList>
    </citation>
    <scope>NUCLEOTIDE SEQUENCE [LARGE SCALE GENOMIC DNA]</scope>
    <source>
        <strain evidence="5 6">MAH-33</strain>
    </source>
</reference>
<feature type="domain" description="Glycosyl transferase family 1" evidence="4">
    <location>
        <begin position="221"/>
        <end position="382"/>
    </location>
</feature>
<keyword evidence="6" id="KW-1185">Reference proteome</keyword>
<evidence type="ECO:0000259" key="4">
    <source>
        <dbReference type="Pfam" id="PF00534"/>
    </source>
</evidence>
<sequence length="418" mass="45284">MDQVLPAFSASPSDARPAPRDICAGPARICFPFAGGVVGGSHISTLKLIQRLDRTQFTPLIVLHHGAGQCAELLRKEGLEFITLPRRFLGKSSGVPPLEGGRALMSALTDQWSLCRFLKSHDVRIVHTNEGPMHISWALPARLAGAKLLWHHRGTSKARGVRYIAPFAANRIVGVSAFALSEVRRITAAARETAVVYSPFDTHCEPIDRAEAHHRLTSELGLDPATRLIGFFGNLVGSKRPDMFIDMMACVARMRPDLPVVGLMFGSPLIDGIEARLRQRIEAQGVAAQVRLMGFRYPSERFMAGCDIHAVTAVGEPFGRTLIEAMLLRTPVVAAASGGNLEAIEDGVNGLLAKVDDPDAMASTLISLLDSPEQAARIAATAAAQAVERYGVDRHVTEISAIYRSLLADERQGKHKSW</sequence>
<name>A0ABT0E1X8_9SPHN</name>
<dbReference type="SUPFAM" id="SSF53756">
    <property type="entry name" value="UDP-Glycosyltransferase/glycogen phosphorylase"/>
    <property type="match status" value="1"/>
</dbReference>
<dbReference type="PANTHER" id="PTHR12526:SF640">
    <property type="entry name" value="COLANIC ACID BIOSYNTHESIS GLYCOSYLTRANSFERASE WCAL-RELATED"/>
    <property type="match status" value="1"/>
</dbReference>
<evidence type="ECO:0000256" key="1">
    <source>
        <dbReference type="ARBA" id="ARBA00009481"/>
    </source>
</evidence>